<proteinExistence type="predicted"/>
<dbReference type="EMBL" id="BFBR01000009">
    <property type="protein sequence ID" value="GBF59024.1"/>
    <property type="molecule type" value="Genomic_DNA"/>
</dbReference>
<dbReference type="OrthoDB" id="9804460at2"/>
<dbReference type="Proteomes" id="UP000245086">
    <property type="component" value="Unassembled WGS sequence"/>
</dbReference>
<evidence type="ECO:0000313" key="2">
    <source>
        <dbReference type="EMBL" id="GBF59024.1"/>
    </source>
</evidence>
<dbReference type="SUPFAM" id="SSF52540">
    <property type="entry name" value="P-loop containing nucleoside triphosphate hydrolases"/>
    <property type="match status" value="1"/>
</dbReference>
<gene>
    <name evidence="2" type="primary">soj_2</name>
    <name evidence="2" type="ORF">PbB2_02716</name>
</gene>
<dbReference type="InterPro" id="IPR002586">
    <property type="entry name" value="CobQ/CobB/MinD/ParA_Nub-bd_dom"/>
</dbReference>
<accession>A0A2P2ED94</accession>
<protein>
    <submittedName>
        <fullName evidence="2">Sporulation initiation inhibitor protein Soj</fullName>
    </submittedName>
</protein>
<dbReference type="PANTHER" id="PTHR13696">
    <property type="entry name" value="P-LOOP CONTAINING NUCLEOSIDE TRIPHOSPHATE HYDROLASE"/>
    <property type="match status" value="1"/>
</dbReference>
<sequence>MHVVAIVSQKGGAGKTTLSVHLAVAAAAKGLSVALIDLDPQATAAQWGDWRGGDNPAVVATPYTRLDATLQEAKQAGVDLCILDSPPAADAAAVSAARAADLVLVPTRVSAFDLHAIKTTGELMRIAQKPAFTIFNAVPPRAAALVEDAAAVVRGIGMPLAPVCLTERAAYRHAVVDGHTAGEYEPGCKAACEIDAVLDWMMGRLTKPSSIAQAA</sequence>
<dbReference type="AlphaFoldDB" id="A0A2P2ED94"/>
<organism evidence="2 3">
    <name type="scientific">Candidatus Phycosocius bacilliformis</name>
    <dbReference type="NCBI Taxonomy" id="1445552"/>
    <lineage>
        <taxon>Bacteria</taxon>
        <taxon>Pseudomonadati</taxon>
        <taxon>Pseudomonadota</taxon>
        <taxon>Alphaproteobacteria</taxon>
        <taxon>Caulobacterales</taxon>
        <taxon>Caulobacterales incertae sedis</taxon>
        <taxon>Candidatus Phycosocius</taxon>
    </lineage>
</organism>
<evidence type="ECO:0000259" key="1">
    <source>
        <dbReference type="Pfam" id="PF01656"/>
    </source>
</evidence>
<dbReference type="RefSeq" id="WP_108985878.1">
    <property type="nucleotide sequence ID" value="NZ_BFBR01000009.1"/>
</dbReference>
<dbReference type="Gene3D" id="3.40.50.300">
    <property type="entry name" value="P-loop containing nucleotide triphosphate hydrolases"/>
    <property type="match status" value="1"/>
</dbReference>
<dbReference type="InterPro" id="IPR027417">
    <property type="entry name" value="P-loop_NTPase"/>
</dbReference>
<dbReference type="PIRSF" id="PIRSF009320">
    <property type="entry name" value="Nuc_binding_HP_1000"/>
    <property type="match status" value="1"/>
</dbReference>
<feature type="domain" description="CobQ/CobB/MinD/ParA nucleotide binding" evidence="1">
    <location>
        <begin position="4"/>
        <end position="168"/>
    </location>
</feature>
<dbReference type="PANTHER" id="PTHR13696:SF96">
    <property type="entry name" value="COBQ_COBB_MIND_PARA NUCLEOTIDE BINDING DOMAIN-CONTAINING PROTEIN"/>
    <property type="match status" value="1"/>
</dbReference>
<dbReference type="CDD" id="cd02042">
    <property type="entry name" value="ParAB_family"/>
    <property type="match status" value="1"/>
</dbReference>
<name>A0A2P2ED94_9PROT</name>
<reference evidence="2 3" key="1">
    <citation type="journal article" date="2018" name="Genome Announc.">
        <title>Draft Genome Sequence of "Candidatus Phycosocius bacilliformis," an Alphaproteobacterial Ectosymbiont of the Hydrocarbon-Producing Green Alga Botryococcus braunii.</title>
        <authorList>
            <person name="Tanabe Y."/>
            <person name="Yamaguchi H."/>
            <person name="Watanabe M.M."/>
        </authorList>
    </citation>
    <scope>NUCLEOTIDE SEQUENCE [LARGE SCALE GENOMIC DNA]</scope>
    <source>
        <strain evidence="2 3">BOTRYCO-2</strain>
    </source>
</reference>
<dbReference type="InterPro" id="IPR050678">
    <property type="entry name" value="DNA_Partitioning_ATPase"/>
</dbReference>
<keyword evidence="3" id="KW-1185">Reference proteome</keyword>
<dbReference type="Pfam" id="PF01656">
    <property type="entry name" value="CbiA"/>
    <property type="match status" value="1"/>
</dbReference>
<comment type="caution">
    <text evidence="2">The sequence shown here is derived from an EMBL/GenBank/DDBJ whole genome shotgun (WGS) entry which is preliminary data.</text>
</comment>
<evidence type="ECO:0000313" key="3">
    <source>
        <dbReference type="Proteomes" id="UP000245086"/>
    </source>
</evidence>